<dbReference type="InterPro" id="IPR001906">
    <property type="entry name" value="Terpene_synth_N"/>
</dbReference>
<protein>
    <submittedName>
        <fullName evidence="6">Terpene synthase family protein</fullName>
    </submittedName>
</protein>
<dbReference type="SFLD" id="SFLDG01019">
    <property type="entry name" value="Terpene_Cyclase_Like_1_C_Termi"/>
    <property type="match status" value="1"/>
</dbReference>
<feature type="domain" description="Terpene synthase metal-binding" evidence="5">
    <location>
        <begin position="267"/>
        <end position="504"/>
    </location>
</feature>
<dbReference type="InterPro" id="IPR050148">
    <property type="entry name" value="Terpene_synthase-like"/>
</dbReference>
<dbReference type="InterPro" id="IPR005630">
    <property type="entry name" value="Terpene_synthase_metal-bd"/>
</dbReference>
<evidence type="ECO:0000256" key="1">
    <source>
        <dbReference type="ARBA" id="ARBA00001936"/>
    </source>
</evidence>
<organism evidence="6">
    <name type="scientific">Chrysopogon zizanioides</name>
    <name type="common">vetiver</name>
    <dbReference type="NCBI Taxonomy" id="167337"/>
    <lineage>
        <taxon>Eukaryota</taxon>
        <taxon>Viridiplantae</taxon>
        <taxon>Streptophyta</taxon>
        <taxon>Embryophyta</taxon>
        <taxon>Tracheophyta</taxon>
        <taxon>Spermatophyta</taxon>
        <taxon>Magnoliopsida</taxon>
        <taxon>Liliopsida</taxon>
        <taxon>Poales</taxon>
        <taxon>Poaceae</taxon>
        <taxon>PACMAD clade</taxon>
        <taxon>Panicoideae</taxon>
        <taxon>Andropogonodae</taxon>
        <taxon>Andropogoneae</taxon>
        <taxon>Chrysopogoninae</taxon>
        <taxon>Chrysopogon</taxon>
    </lineage>
</organism>
<evidence type="ECO:0000256" key="3">
    <source>
        <dbReference type="ARBA" id="ARBA00022723"/>
    </source>
</evidence>
<dbReference type="InterPro" id="IPR034741">
    <property type="entry name" value="Terpene_cyclase-like_1_C"/>
</dbReference>
<evidence type="ECO:0000256" key="2">
    <source>
        <dbReference type="ARBA" id="ARBA00001946"/>
    </source>
</evidence>
<dbReference type="CDD" id="cd00684">
    <property type="entry name" value="Terpene_cyclase_plant_C1"/>
    <property type="match status" value="1"/>
</dbReference>
<dbReference type="AlphaFoldDB" id="A0A7S4Y961"/>
<dbReference type="EMBL" id="MG696739">
    <property type="protein sequence ID" value="QBA83584.1"/>
    <property type="molecule type" value="mRNA"/>
</dbReference>
<keyword evidence="3" id="KW-0479">Metal-binding</keyword>
<dbReference type="InterPro" id="IPR044814">
    <property type="entry name" value="Terpene_cyclase_plant_C1"/>
</dbReference>
<dbReference type="PANTHER" id="PTHR31225:SF63">
    <property type="entry name" value="BETA-SELINENE SYNTHASE"/>
    <property type="match status" value="1"/>
</dbReference>
<dbReference type="GO" id="GO:0010333">
    <property type="term" value="F:terpene synthase activity"/>
    <property type="evidence" value="ECO:0007669"/>
    <property type="project" value="InterPro"/>
</dbReference>
<evidence type="ECO:0000313" key="6">
    <source>
        <dbReference type="EMBL" id="QBA83584.1"/>
    </source>
</evidence>
<comment type="cofactor">
    <cofactor evidence="1">
        <name>Mn(2+)</name>
        <dbReference type="ChEBI" id="CHEBI:29035"/>
    </cofactor>
</comment>
<dbReference type="PANTHER" id="PTHR31225">
    <property type="entry name" value="OS04G0344100 PROTEIN-RELATED"/>
    <property type="match status" value="1"/>
</dbReference>
<dbReference type="Pfam" id="PF03936">
    <property type="entry name" value="Terpene_synth_C"/>
    <property type="match status" value="1"/>
</dbReference>
<comment type="cofactor">
    <cofactor evidence="2">
        <name>Mg(2+)</name>
        <dbReference type="ChEBI" id="CHEBI:18420"/>
    </cofactor>
</comment>
<evidence type="ECO:0000259" key="4">
    <source>
        <dbReference type="Pfam" id="PF01397"/>
    </source>
</evidence>
<dbReference type="Pfam" id="PF01397">
    <property type="entry name" value="Terpene_synth"/>
    <property type="match status" value="1"/>
</dbReference>
<dbReference type="InterPro" id="IPR036965">
    <property type="entry name" value="Terpene_synth_N_sf"/>
</dbReference>
<proteinExistence type="evidence at transcript level"/>
<dbReference type="GO" id="GO:0016102">
    <property type="term" value="P:diterpenoid biosynthetic process"/>
    <property type="evidence" value="ECO:0007669"/>
    <property type="project" value="InterPro"/>
</dbReference>
<name>A0A7S4Y961_9POAL</name>
<dbReference type="SUPFAM" id="SSF48576">
    <property type="entry name" value="Terpenoid synthases"/>
    <property type="match status" value="1"/>
</dbReference>
<accession>A0A7S4Y961</accession>
<dbReference type="InterPro" id="IPR008930">
    <property type="entry name" value="Terpenoid_cyclase/PrenylTrfase"/>
</dbReference>
<dbReference type="SFLD" id="SFLDS00005">
    <property type="entry name" value="Isoprenoid_Synthase_Type_I"/>
    <property type="match status" value="1"/>
</dbReference>
<dbReference type="Gene3D" id="1.50.10.130">
    <property type="entry name" value="Terpene synthase, N-terminal domain"/>
    <property type="match status" value="1"/>
</dbReference>
<dbReference type="InterPro" id="IPR008949">
    <property type="entry name" value="Isoprenoid_synthase_dom_sf"/>
</dbReference>
<dbReference type="SUPFAM" id="SSF48239">
    <property type="entry name" value="Terpenoid cyclases/Protein prenyltransferases"/>
    <property type="match status" value="1"/>
</dbReference>
<evidence type="ECO:0000259" key="5">
    <source>
        <dbReference type="Pfam" id="PF03936"/>
    </source>
</evidence>
<dbReference type="Gene3D" id="1.10.600.10">
    <property type="entry name" value="Farnesyl Diphosphate Synthase"/>
    <property type="match status" value="1"/>
</dbReference>
<dbReference type="GO" id="GO:0000287">
    <property type="term" value="F:magnesium ion binding"/>
    <property type="evidence" value="ECO:0007669"/>
    <property type="project" value="InterPro"/>
</dbReference>
<reference evidence="6" key="1">
    <citation type="submission" date="2017-12" db="EMBL/GenBank/DDBJ databases">
        <title>Chrysopogon zizanoides novel sesquiterpene synthases.</title>
        <authorList>
            <person name="Yadav P."/>
            <person name="Shasany A.K."/>
        </authorList>
    </citation>
    <scope>NUCLEOTIDE SEQUENCE</scope>
    <source>
        <strain evidence="6">CZTPS2</strain>
        <tissue evidence="6">Root</tissue>
    </source>
</reference>
<sequence>MAASITVAAAHGPPAAIPETKRSTVDDVPFQSSVWGDYFVNYTPPASQRSEEWMRERVDELRGEVRRKFKTTMSMAETMVLVDTLERLAIDGHFRKDIDLALSQIHMEGKPAGISSSNKLYIVALGFRLLRQHGFWVSADVFDKFRDSTGKLSKGLSGDVKGLLSLYNAAHMAVPGEKSLDEAIDFTRRCLESAKDRLVAPMSVQVSRALSIPLPRYLPRLEAMHYISEYGQEEDHDAKILELARLDYALVQSLYLKELRELTLWWKELYHSVNLPNTRDRIVEMYFFAFGMLQTEEYSRARLIDSKIIALVSLMDDIYDEHASFEEAQKFNEAIQRWNESAVSDLPEYMRMLYTQILSTFAKFEEVLGPNEKYRVSYAKEAYKLQSMYYFLENKWCHENHMPSFGEHIHLSSMSAGLQVLIVGAWIGAHHAIAKESLEWAITYPEVFRAAGDVGRLLNDIASFKKRKNSKDAPNALECYVREHGVTGEEAAAACAAIVELGWRKINRARMEIHPMLVPAAQMDAKINLTRVCEILYYRGMDGYTFGSDLRDVITSLFIKPAAGGPA</sequence>
<feature type="domain" description="Terpene synthase N-terminal" evidence="4">
    <location>
        <begin position="34"/>
        <end position="210"/>
    </location>
</feature>